<keyword evidence="3" id="KW-1133">Transmembrane helix</keyword>
<organism evidence="5 6">
    <name type="scientific">Oerskovia douganii</name>
    <dbReference type="NCBI Taxonomy" id="2762210"/>
    <lineage>
        <taxon>Bacteria</taxon>
        <taxon>Bacillati</taxon>
        <taxon>Actinomycetota</taxon>
        <taxon>Actinomycetes</taxon>
        <taxon>Micrococcales</taxon>
        <taxon>Cellulomonadaceae</taxon>
        <taxon>Oerskovia</taxon>
    </lineage>
</organism>
<evidence type="ECO:0000256" key="1">
    <source>
        <dbReference type="ARBA" id="ARBA00004141"/>
    </source>
</evidence>
<dbReference type="GO" id="GO:0004671">
    <property type="term" value="F:protein C-terminal S-isoprenylcysteine carboxyl O-methyltransferase activity"/>
    <property type="evidence" value="ECO:0007669"/>
    <property type="project" value="InterPro"/>
</dbReference>
<evidence type="ECO:0000256" key="3">
    <source>
        <dbReference type="ARBA" id="ARBA00022989"/>
    </source>
</evidence>
<sequence length="201" mass="22117">MLVFFYVVVGATALERLAELVVSARNARWSFARGGIETGRGHFPAMVALHTGLLVACVVEVNVADRPFVPWVGWPAFVLVVASQALRWWCIASLGPRWNTRVIVVPGLPWVDRGPYRWIARHPGQRWFRHPNYVAVVVEGFALPLVHSCWTTALVFTVLNAVLLLRFRLPAEERALDALPRVRAGVGATGRAGAPPAGTQP</sequence>
<keyword evidence="5" id="KW-0808">Transferase</keyword>
<keyword evidence="2" id="KW-0812">Transmembrane</keyword>
<gene>
    <name evidence="5" type="ORF">H9623_07330</name>
</gene>
<keyword evidence="4" id="KW-0472">Membrane</keyword>
<evidence type="ECO:0000313" key="6">
    <source>
        <dbReference type="Proteomes" id="UP000822993"/>
    </source>
</evidence>
<dbReference type="AlphaFoldDB" id="A0A9D5YYP2"/>
<evidence type="ECO:0000256" key="4">
    <source>
        <dbReference type="ARBA" id="ARBA00023136"/>
    </source>
</evidence>
<dbReference type="GO" id="GO:0016020">
    <property type="term" value="C:membrane"/>
    <property type="evidence" value="ECO:0007669"/>
    <property type="project" value="UniProtKB-SubCell"/>
</dbReference>
<comment type="subcellular location">
    <subcellularLocation>
        <location evidence="1">Membrane</location>
        <topology evidence="1">Multi-pass membrane protein</topology>
    </subcellularLocation>
</comment>
<proteinExistence type="predicted"/>
<dbReference type="Pfam" id="PF04140">
    <property type="entry name" value="ICMT"/>
    <property type="match status" value="1"/>
</dbReference>
<keyword evidence="5" id="KW-0489">Methyltransferase</keyword>
<evidence type="ECO:0000256" key="2">
    <source>
        <dbReference type="ARBA" id="ARBA00022692"/>
    </source>
</evidence>
<comment type="caution">
    <text evidence="5">The sequence shown here is derived from an EMBL/GenBank/DDBJ whole genome shotgun (WGS) entry which is preliminary data.</text>
</comment>
<dbReference type="GO" id="GO:0032259">
    <property type="term" value="P:methylation"/>
    <property type="evidence" value="ECO:0007669"/>
    <property type="project" value="UniProtKB-KW"/>
</dbReference>
<dbReference type="InterPro" id="IPR007269">
    <property type="entry name" value="ICMT_MeTrfase"/>
</dbReference>
<dbReference type="EMBL" id="JACSPN010000007">
    <property type="protein sequence ID" value="MBE7700117.1"/>
    <property type="molecule type" value="Genomic_DNA"/>
</dbReference>
<dbReference type="Gene3D" id="1.20.120.1630">
    <property type="match status" value="1"/>
</dbReference>
<dbReference type="Proteomes" id="UP000822993">
    <property type="component" value="Unassembled WGS sequence"/>
</dbReference>
<reference evidence="5 6" key="1">
    <citation type="submission" date="2020-08" db="EMBL/GenBank/DDBJ databases">
        <title>A Genomic Blueprint of the Chicken Gut Microbiome.</title>
        <authorList>
            <person name="Gilroy R."/>
            <person name="Ravi A."/>
            <person name="Getino M."/>
            <person name="Pursley I."/>
            <person name="Horton D.L."/>
            <person name="Alikhan N.-F."/>
            <person name="Baker D."/>
            <person name="Gharbi K."/>
            <person name="Hall N."/>
            <person name="Watson M."/>
            <person name="Adriaenssens E.M."/>
            <person name="Foster-Nyarko E."/>
            <person name="Jarju S."/>
            <person name="Secka A."/>
            <person name="Antonio M."/>
            <person name="Oren A."/>
            <person name="Chaudhuri R."/>
            <person name="La Ragione R.M."/>
            <person name="Hildebrand F."/>
            <person name="Pallen M.J."/>
        </authorList>
    </citation>
    <scope>NUCLEOTIDE SEQUENCE [LARGE SCALE GENOMIC DNA]</scope>
    <source>
        <strain evidence="5 6">Sa1BUA8</strain>
    </source>
</reference>
<name>A0A9D5YYP2_9CELL</name>
<keyword evidence="6" id="KW-1185">Reference proteome</keyword>
<accession>A0A9D5YYP2</accession>
<protein>
    <submittedName>
        <fullName evidence="5">Isoprenylcysteine carboxyl methyltransferase family protein</fullName>
    </submittedName>
</protein>
<evidence type="ECO:0000313" key="5">
    <source>
        <dbReference type="EMBL" id="MBE7700117.1"/>
    </source>
</evidence>
<dbReference type="RefSeq" id="WP_193719411.1">
    <property type="nucleotide sequence ID" value="NZ_JACSPN010000007.1"/>
</dbReference>